<dbReference type="Pfam" id="PF05485">
    <property type="entry name" value="THAP"/>
    <property type="match status" value="1"/>
</dbReference>
<dbReference type="SUPFAM" id="SSF57716">
    <property type="entry name" value="Glucocorticoid receptor-like (DNA-binding domain)"/>
    <property type="match status" value="1"/>
</dbReference>
<evidence type="ECO:0000256" key="2">
    <source>
        <dbReference type="ARBA" id="ARBA00022771"/>
    </source>
</evidence>
<dbReference type="SMART" id="SM00692">
    <property type="entry name" value="DM3"/>
    <property type="match status" value="1"/>
</dbReference>
<dbReference type="InterPro" id="IPR052224">
    <property type="entry name" value="THAP_domain_protein"/>
</dbReference>
<keyword evidence="2 5" id="KW-0863">Zinc-finger</keyword>
<name>A0A553NS97_TIGCA</name>
<comment type="caution">
    <text evidence="8">The sequence shown here is derived from an EMBL/GenBank/DDBJ whole genome shotgun (WGS) entry which is preliminary data.</text>
</comment>
<feature type="domain" description="THAP-type" evidence="7">
    <location>
        <begin position="27"/>
        <end position="123"/>
    </location>
</feature>
<dbReference type="PANTHER" id="PTHR46927">
    <property type="entry name" value="AGAP005574-PA"/>
    <property type="match status" value="1"/>
</dbReference>
<organism evidence="8 9">
    <name type="scientific">Tigriopus californicus</name>
    <name type="common">Marine copepod</name>
    <dbReference type="NCBI Taxonomy" id="6832"/>
    <lineage>
        <taxon>Eukaryota</taxon>
        <taxon>Metazoa</taxon>
        <taxon>Ecdysozoa</taxon>
        <taxon>Arthropoda</taxon>
        <taxon>Crustacea</taxon>
        <taxon>Multicrustacea</taxon>
        <taxon>Hexanauplia</taxon>
        <taxon>Copepoda</taxon>
        <taxon>Harpacticoida</taxon>
        <taxon>Harpacticidae</taxon>
        <taxon>Tigriopus</taxon>
    </lineage>
</organism>
<evidence type="ECO:0000313" key="8">
    <source>
        <dbReference type="EMBL" id="TRY68311.1"/>
    </source>
</evidence>
<dbReference type="Gene3D" id="6.20.210.20">
    <property type="entry name" value="THAP domain"/>
    <property type="match status" value="1"/>
</dbReference>
<keyword evidence="3" id="KW-0862">Zinc</keyword>
<evidence type="ECO:0000256" key="5">
    <source>
        <dbReference type="PROSITE-ProRule" id="PRU00309"/>
    </source>
</evidence>
<reference evidence="8 9" key="1">
    <citation type="journal article" date="2018" name="Nat. Ecol. Evol.">
        <title>Genomic signatures of mitonuclear coevolution across populations of Tigriopus californicus.</title>
        <authorList>
            <person name="Barreto F.S."/>
            <person name="Watson E.T."/>
            <person name="Lima T.G."/>
            <person name="Willett C.S."/>
            <person name="Edmands S."/>
            <person name="Li W."/>
            <person name="Burton R.S."/>
        </authorList>
    </citation>
    <scope>NUCLEOTIDE SEQUENCE [LARGE SCALE GENOMIC DNA]</scope>
    <source>
        <strain evidence="8 9">San Diego</strain>
    </source>
</reference>
<evidence type="ECO:0000259" key="7">
    <source>
        <dbReference type="PROSITE" id="PS50950"/>
    </source>
</evidence>
<sequence>MWPKLHQDIQEIESDIFQHQKHFDCKMGGSCAAPNCRTGGRTRKGWKHSIRNLPVTPGNQVTLHRIPKDPERRAAWLRAIPRDQWTPSRNSFICSLHFIDTDFELNSQDQKRSRRKKSLEMKMGQSASENSAV</sequence>
<dbReference type="InterPro" id="IPR038441">
    <property type="entry name" value="THAP_Znf_sf"/>
</dbReference>
<dbReference type="AlphaFoldDB" id="A0A553NS97"/>
<dbReference type="InterPro" id="IPR006612">
    <property type="entry name" value="THAP_Znf"/>
</dbReference>
<evidence type="ECO:0000256" key="1">
    <source>
        <dbReference type="ARBA" id="ARBA00022723"/>
    </source>
</evidence>
<evidence type="ECO:0000256" key="3">
    <source>
        <dbReference type="ARBA" id="ARBA00022833"/>
    </source>
</evidence>
<evidence type="ECO:0000313" key="9">
    <source>
        <dbReference type="Proteomes" id="UP000318571"/>
    </source>
</evidence>
<dbReference type="SMART" id="SM00980">
    <property type="entry name" value="THAP"/>
    <property type="match status" value="1"/>
</dbReference>
<keyword evidence="1" id="KW-0479">Metal-binding</keyword>
<accession>A0A553NS97</accession>
<evidence type="ECO:0000256" key="4">
    <source>
        <dbReference type="ARBA" id="ARBA00023125"/>
    </source>
</evidence>
<keyword evidence="4 5" id="KW-0238">DNA-binding</keyword>
<feature type="region of interest" description="Disordered" evidence="6">
    <location>
        <begin position="107"/>
        <end position="133"/>
    </location>
</feature>
<dbReference type="PROSITE" id="PS50950">
    <property type="entry name" value="ZF_THAP"/>
    <property type="match status" value="1"/>
</dbReference>
<protein>
    <recommendedName>
        <fullName evidence="7">THAP-type domain-containing protein</fullName>
    </recommendedName>
</protein>
<gene>
    <name evidence="8" type="ORF">TCAL_16514</name>
</gene>
<dbReference type="GO" id="GO:0008270">
    <property type="term" value="F:zinc ion binding"/>
    <property type="evidence" value="ECO:0007669"/>
    <property type="project" value="UniProtKB-KW"/>
</dbReference>
<dbReference type="EMBL" id="VCGU01000010">
    <property type="protein sequence ID" value="TRY68311.1"/>
    <property type="molecule type" value="Genomic_DNA"/>
</dbReference>
<evidence type="ECO:0000256" key="6">
    <source>
        <dbReference type="SAM" id="MobiDB-lite"/>
    </source>
</evidence>
<dbReference type="PANTHER" id="PTHR46927:SF3">
    <property type="entry name" value="THAP-TYPE DOMAIN-CONTAINING PROTEIN"/>
    <property type="match status" value="1"/>
</dbReference>
<proteinExistence type="predicted"/>
<keyword evidence="9" id="KW-1185">Reference proteome</keyword>
<dbReference type="GO" id="GO:0003677">
    <property type="term" value="F:DNA binding"/>
    <property type="evidence" value="ECO:0007669"/>
    <property type="project" value="UniProtKB-UniRule"/>
</dbReference>
<dbReference type="Proteomes" id="UP000318571">
    <property type="component" value="Chromosome 1"/>
</dbReference>